<evidence type="ECO:0000256" key="11">
    <source>
        <dbReference type="PROSITE-ProRule" id="PRU00520"/>
    </source>
</evidence>
<dbReference type="InterPro" id="IPR001792">
    <property type="entry name" value="Acylphosphatase-like_dom"/>
</dbReference>
<dbReference type="Proteomes" id="UP001156102">
    <property type="component" value="Unassembled WGS sequence"/>
</dbReference>
<evidence type="ECO:0000259" key="12">
    <source>
        <dbReference type="PROSITE" id="PS51160"/>
    </source>
</evidence>
<dbReference type="EMBL" id="JANCLT010000011">
    <property type="protein sequence ID" value="MCP8970364.1"/>
    <property type="molecule type" value="Genomic_DNA"/>
</dbReference>
<feature type="domain" description="YrdC-like" evidence="13">
    <location>
        <begin position="210"/>
        <end position="394"/>
    </location>
</feature>
<evidence type="ECO:0000256" key="3">
    <source>
        <dbReference type="ARBA" id="ARBA00008097"/>
    </source>
</evidence>
<dbReference type="InterPro" id="IPR036046">
    <property type="entry name" value="Acylphosphatase-like_dom_sf"/>
</dbReference>
<reference evidence="14" key="1">
    <citation type="submission" date="2022-07" db="EMBL/GenBank/DDBJ databases">
        <authorList>
            <person name="Li W.-J."/>
            <person name="Deng Q.-Q."/>
        </authorList>
    </citation>
    <scope>NUCLEOTIDE SEQUENCE</scope>
    <source>
        <strain evidence="14">SYSU M60031</strain>
    </source>
</reference>
<dbReference type="Gene3D" id="3.90.870.50">
    <property type="match status" value="1"/>
</dbReference>
<comment type="catalytic activity">
    <reaction evidence="8 11">
        <text>an acyl phosphate + H2O = a carboxylate + phosphate + H(+)</text>
        <dbReference type="Rhea" id="RHEA:14965"/>
        <dbReference type="ChEBI" id="CHEBI:15377"/>
        <dbReference type="ChEBI" id="CHEBI:15378"/>
        <dbReference type="ChEBI" id="CHEBI:29067"/>
        <dbReference type="ChEBI" id="CHEBI:43474"/>
        <dbReference type="ChEBI" id="CHEBI:59918"/>
        <dbReference type="EC" id="3.6.1.7"/>
    </reaction>
</comment>
<feature type="domain" description="Acylphosphatase-like" evidence="12">
    <location>
        <begin position="15"/>
        <end position="101"/>
    </location>
</feature>
<keyword evidence="7" id="KW-0862">Zinc</keyword>
<dbReference type="Gene3D" id="3.30.420.360">
    <property type="match status" value="1"/>
</dbReference>
<evidence type="ECO:0000256" key="10">
    <source>
        <dbReference type="PIRNR" id="PIRNR006256"/>
    </source>
</evidence>
<evidence type="ECO:0000256" key="6">
    <source>
        <dbReference type="ARBA" id="ARBA00022771"/>
    </source>
</evidence>
<dbReference type="GO" id="GO:0016743">
    <property type="term" value="F:carboxyl- or carbamoyltransferase activity"/>
    <property type="evidence" value="ECO:0007669"/>
    <property type="project" value="UniProtKB-UniRule"/>
</dbReference>
<evidence type="ECO:0000259" key="13">
    <source>
        <dbReference type="PROSITE" id="PS51163"/>
    </source>
</evidence>
<dbReference type="GO" id="GO:0003998">
    <property type="term" value="F:acylphosphatase activity"/>
    <property type="evidence" value="ECO:0007669"/>
    <property type="project" value="UniProtKB-EC"/>
</dbReference>
<evidence type="ECO:0000256" key="8">
    <source>
        <dbReference type="ARBA" id="ARBA00047645"/>
    </source>
</evidence>
<dbReference type="InterPro" id="IPR043129">
    <property type="entry name" value="ATPase_NBD"/>
</dbReference>
<keyword evidence="6" id="KW-0863">Zinc-finger</keyword>
<dbReference type="InterPro" id="IPR017945">
    <property type="entry name" value="DHBP_synth_RibB-like_a/b_dom"/>
</dbReference>
<dbReference type="InterPro" id="IPR011125">
    <property type="entry name" value="Znf_HypF"/>
</dbReference>
<evidence type="ECO:0000256" key="5">
    <source>
        <dbReference type="ARBA" id="ARBA00022723"/>
    </source>
</evidence>
<comment type="catalytic activity">
    <reaction evidence="9">
        <text>C-terminal L-cysteinyl-[HypE protein] + carbamoyl phosphate + ATP + H2O = C-terminal S-carboxamide-L-cysteinyl-[HypE protein] + AMP + phosphate + diphosphate + H(+)</text>
        <dbReference type="Rhea" id="RHEA:55636"/>
        <dbReference type="Rhea" id="RHEA-COMP:14247"/>
        <dbReference type="Rhea" id="RHEA-COMP:14392"/>
        <dbReference type="ChEBI" id="CHEBI:15377"/>
        <dbReference type="ChEBI" id="CHEBI:15378"/>
        <dbReference type="ChEBI" id="CHEBI:30616"/>
        <dbReference type="ChEBI" id="CHEBI:33019"/>
        <dbReference type="ChEBI" id="CHEBI:43474"/>
        <dbReference type="ChEBI" id="CHEBI:58228"/>
        <dbReference type="ChEBI" id="CHEBI:76913"/>
        <dbReference type="ChEBI" id="CHEBI:139126"/>
        <dbReference type="ChEBI" id="CHEBI:456215"/>
    </reaction>
</comment>
<dbReference type="PROSITE" id="PS51163">
    <property type="entry name" value="YRDC"/>
    <property type="match status" value="1"/>
</dbReference>
<comment type="pathway">
    <text evidence="1">Protein modification; [NiFe] hydrogenase maturation.</text>
</comment>
<dbReference type="Pfam" id="PF22521">
    <property type="entry name" value="HypF_C_2"/>
    <property type="match status" value="1"/>
</dbReference>
<dbReference type="AlphaFoldDB" id="A0AA41X7J7"/>
<evidence type="ECO:0000313" key="15">
    <source>
        <dbReference type="Proteomes" id="UP001156102"/>
    </source>
</evidence>
<feature type="active site" evidence="11">
    <location>
        <position position="30"/>
    </location>
</feature>
<dbReference type="GO" id="GO:0008270">
    <property type="term" value="F:zinc ion binding"/>
    <property type="evidence" value="ECO:0007669"/>
    <property type="project" value="UniProtKB-KW"/>
</dbReference>
<dbReference type="NCBIfam" id="TIGR00143">
    <property type="entry name" value="hypF"/>
    <property type="match status" value="1"/>
</dbReference>
<evidence type="ECO:0000256" key="2">
    <source>
        <dbReference type="ARBA" id="ARBA00005614"/>
    </source>
</evidence>
<dbReference type="InterPro" id="IPR006070">
    <property type="entry name" value="Sua5-like_dom"/>
</dbReference>
<comment type="caution">
    <text evidence="14">The sequence shown here is derived from an EMBL/GenBank/DDBJ whole genome shotgun (WGS) entry which is preliminary data.</text>
</comment>
<gene>
    <name evidence="14" type="primary">hypF</name>
    <name evidence="14" type="ORF">NK662_17725</name>
</gene>
<dbReference type="InterPro" id="IPR041440">
    <property type="entry name" value="HypF_C"/>
</dbReference>
<evidence type="ECO:0000313" key="14">
    <source>
        <dbReference type="EMBL" id="MCP8970364.1"/>
    </source>
</evidence>
<evidence type="ECO:0000256" key="1">
    <source>
        <dbReference type="ARBA" id="ARBA00004711"/>
    </source>
</evidence>
<dbReference type="InterPro" id="IPR051060">
    <property type="entry name" value="Carbamoyltrans_HypF-like"/>
</dbReference>
<dbReference type="Gene3D" id="3.30.420.40">
    <property type="match status" value="1"/>
</dbReference>
<keyword evidence="11" id="KW-0378">Hydrolase</keyword>
<keyword evidence="4 14" id="KW-0436">Ligase</keyword>
<dbReference type="SUPFAM" id="SSF54975">
    <property type="entry name" value="Acylphosphatase/BLUF domain-like"/>
    <property type="match status" value="1"/>
</dbReference>
<dbReference type="SUPFAM" id="SSF55821">
    <property type="entry name" value="YrdC/RibB"/>
    <property type="match status" value="1"/>
</dbReference>
<feature type="active site" evidence="11">
    <location>
        <position position="48"/>
    </location>
</feature>
<dbReference type="PANTHER" id="PTHR42959:SF1">
    <property type="entry name" value="CARBAMOYLTRANSFERASE HYPF"/>
    <property type="match status" value="1"/>
</dbReference>
<dbReference type="Gene3D" id="3.30.110.120">
    <property type="match status" value="1"/>
</dbReference>
<dbReference type="SUPFAM" id="SSF53067">
    <property type="entry name" value="Actin-like ATPase domain"/>
    <property type="match status" value="1"/>
</dbReference>
<dbReference type="GO" id="GO:0051604">
    <property type="term" value="P:protein maturation"/>
    <property type="evidence" value="ECO:0007669"/>
    <property type="project" value="TreeGrafter"/>
</dbReference>
<proteinExistence type="inferred from homology"/>
<dbReference type="Pfam" id="PF17788">
    <property type="entry name" value="HypF_C"/>
    <property type="match status" value="1"/>
</dbReference>
<dbReference type="InterPro" id="IPR017968">
    <property type="entry name" value="Acylphosphatase_CS"/>
</dbReference>
<dbReference type="RefSeq" id="WP_254760285.1">
    <property type="nucleotide sequence ID" value="NZ_JANCLT010000011.1"/>
</dbReference>
<dbReference type="PANTHER" id="PTHR42959">
    <property type="entry name" value="CARBAMOYLTRANSFERASE"/>
    <property type="match status" value="1"/>
</dbReference>
<dbReference type="GO" id="GO:0003725">
    <property type="term" value="F:double-stranded RNA binding"/>
    <property type="evidence" value="ECO:0007669"/>
    <property type="project" value="InterPro"/>
</dbReference>
<accession>A0AA41X7J7</accession>
<evidence type="ECO:0000256" key="4">
    <source>
        <dbReference type="ARBA" id="ARBA00022598"/>
    </source>
</evidence>
<dbReference type="Pfam" id="PF00708">
    <property type="entry name" value="Acylphosphatase"/>
    <property type="match status" value="1"/>
</dbReference>
<dbReference type="PROSITE" id="PS51160">
    <property type="entry name" value="ACYLPHOSPHATASE_3"/>
    <property type="match status" value="1"/>
</dbReference>
<dbReference type="GO" id="GO:0016874">
    <property type="term" value="F:ligase activity"/>
    <property type="evidence" value="ECO:0007669"/>
    <property type="project" value="UniProtKB-UniRule"/>
</dbReference>
<dbReference type="Pfam" id="PF01300">
    <property type="entry name" value="Sua5_yciO_yrdC"/>
    <property type="match status" value="1"/>
</dbReference>
<dbReference type="PROSITE" id="PS00150">
    <property type="entry name" value="ACYLPHOSPHATASE_1"/>
    <property type="match status" value="1"/>
</dbReference>
<dbReference type="InterPro" id="IPR004421">
    <property type="entry name" value="Carbamoyltransferase_HypF"/>
</dbReference>
<evidence type="ECO:0000256" key="7">
    <source>
        <dbReference type="ARBA" id="ARBA00022833"/>
    </source>
</evidence>
<dbReference type="InterPro" id="IPR055128">
    <property type="entry name" value="HypF_C_2"/>
</dbReference>
<sequence length="762" mass="84424">MVPMDRASVQTADTARLITIRGRVQGVGFRPFLFALARDCSLSGTVQNNMDGIRLIVEGKEEDVQTFLAQLPLRAPRLSRMDEIQVQSMAPAGYAGFSILPSEAEGTSTLVLPADAAICADCLRELYDPRDPRYRYPFINCTQCGPRYTMIESLPYDRPATSMKSFAMCPACREEYENPLSRRHHAQPIACPACGPQLSLFSVEGELTEGEPIAETAALLRSGRIVAIKGIGGYHLACDAEDDGAVQQLRLRKQRPQKPLAIMAKSLGHIRRICHVTPEEEQLLLSPEAPIVLLQKREECRLSPDLAPGMMTLGVMLPYTPLHHLLLDELPYLVMTSANPSGLPMLYREEEAFGYLKGIADYVLSHNRDILQPIDDSVVQMINGETDFIRRARGYAPDPISTKRDVHGIHAAGSRQKNTFAIGRGKQVFLSPHIGDLSHLEMLAHWQKEHHHLSHWGQAAERGVIDMHPGFDMNRLLGDIPLAHVQHHHAHMVSCMEDTGLTAPCFGLILDGTGYGSDGNLWGFELLYGSAGSWKRLGHLGYVPLPGGEQSIREPWRTAVSYLVQTFGVHGVGLAMEVFPERKKEIPILYHLIERKMNTPLAGTCGRLFDAVSAILGICHRSTYEGEAAIKLSELVRFSGRSAAAYCHSLEQTDIWELNMLPMLEELMQDLRHGVPAVVMAERFHETVVQGAAALVDAARLPSHSRRVVLSGGSFHNPYLRTYIRQELEKRGYEVYTHKRVPCNDGGISLGQLIAAAQKGES</sequence>
<organism evidence="14 15">
    <name type="scientific">Ectobacillus ponti</name>
    <dbReference type="NCBI Taxonomy" id="2961894"/>
    <lineage>
        <taxon>Bacteria</taxon>
        <taxon>Bacillati</taxon>
        <taxon>Bacillota</taxon>
        <taxon>Bacilli</taxon>
        <taxon>Bacillales</taxon>
        <taxon>Bacillaceae</taxon>
        <taxon>Ectobacillus</taxon>
    </lineage>
</organism>
<dbReference type="EC" id="6.2.-.-" evidence="10"/>
<dbReference type="Pfam" id="PF07503">
    <property type="entry name" value="zf-HYPF"/>
    <property type="match status" value="2"/>
</dbReference>
<name>A0AA41X7J7_9BACI</name>
<keyword evidence="5" id="KW-0479">Metal-binding</keyword>
<dbReference type="PIRSF" id="PIRSF006256">
    <property type="entry name" value="CMPcnvr_hdrg_mat"/>
    <property type="match status" value="1"/>
</dbReference>
<evidence type="ECO:0000256" key="9">
    <source>
        <dbReference type="ARBA" id="ARBA00048220"/>
    </source>
</evidence>
<keyword evidence="15" id="KW-1185">Reference proteome</keyword>
<comment type="similarity">
    <text evidence="3 10">Belongs to the carbamoyltransferase HypF family.</text>
</comment>
<protein>
    <recommendedName>
        <fullName evidence="10">Carbamoyltransferase</fullName>
        <ecNumber evidence="10">6.2.-.-</ecNumber>
    </recommendedName>
</protein>
<comment type="similarity">
    <text evidence="2">Belongs to the acylphosphatase family.</text>
</comment>